<dbReference type="EMBL" id="LWHJ01000027">
    <property type="protein sequence ID" value="OAQ39850.1"/>
    <property type="molecule type" value="Genomic_DNA"/>
</dbReference>
<comment type="caution">
    <text evidence="1">The sequence shown here is derived from an EMBL/GenBank/DDBJ whole genome shotgun (WGS) entry which is preliminary data.</text>
</comment>
<reference evidence="1 2" key="1">
    <citation type="submission" date="2016-04" db="EMBL/GenBank/DDBJ databases">
        <authorList>
            <person name="Evans L.H."/>
            <person name="Alamgir A."/>
            <person name="Owens N."/>
            <person name="Weber N.D."/>
            <person name="Virtaneva K."/>
            <person name="Barbian K."/>
            <person name="Babar A."/>
            <person name="Rosenke K."/>
        </authorList>
    </citation>
    <scope>NUCLEOTIDE SEQUENCE [LARGE SCALE GENOMIC DNA]</scope>
    <source>
        <strain evidence="1 2">CCM 8644</strain>
    </source>
</reference>
<proteinExistence type="predicted"/>
<gene>
    <name evidence="1" type="ORF">A5893_09780</name>
</gene>
<dbReference type="AlphaFoldDB" id="A0A179DGQ2"/>
<dbReference type="OrthoDB" id="978748at2"/>
<reference evidence="1 2" key="2">
    <citation type="submission" date="2016-06" db="EMBL/GenBank/DDBJ databases">
        <title>Pedobacter psychrophilus sp. nov., isolated from Antarctic fragmentary rock.</title>
        <authorList>
            <person name="Svec P."/>
        </authorList>
    </citation>
    <scope>NUCLEOTIDE SEQUENCE [LARGE SCALE GENOMIC DNA]</scope>
    <source>
        <strain evidence="1 2">CCM 8644</strain>
    </source>
</reference>
<evidence type="ECO:0000313" key="2">
    <source>
        <dbReference type="Proteomes" id="UP000078459"/>
    </source>
</evidence>
<evidence type="ECO:0000313" key="1">
    <source>
        <dbReference type="EMBL" id="OAQ39850.1"/>
    </source>
</evidence>
<protein>
    <submittedName>
        <fullName evidence="1">Uncharacterized protein</fullName>
    </submittedName>
</protein>
<sequence>MCANVKQMNSPKLAELKKELNYLELTQVKELCLRLAKYKTENKELLHYLLFYFDKKEDYVNEVKDLIINEFDDLHPSIYYVSKQLRKLLRIINKHIKYIGEKDKECDIILCFCEEFIKHPIVTVSQQALILLLFRQLKRANRILPKLNEDLQFDYQQQFDELIKLLKSKRKSFRMVEIE</sequence>
<accession>A0A179DGQ2</accession>
<organism evidence="1 2">
    <name type="scientific">Pedobacter psychrophilus</name>
    <dbReference type="NCBI Taxonomy" id="1826909"/>
    <lineage>
        <taxon>Bacteria</taxon>
        <taxon>Pseudomonadati</taxon>
        <taxon>Bacteroidota</taxon>
        <taxon>Sphingobacteriia</taxon>
        <taxon>Sphingobacteriales</taxon>
        <taxon>Sphingobacteriaceae</taxon>
        <taxon>Pedobacter</taxon>
    </lineage>
</organism>
<name>A0A179DGQ2_9SPHI</name>
<dbReference type="STRING" id="1826909.A5893_09780"/>
<keyword evidence="2" id="KW-1185">Reference proteome</keyword>
<dbReference type="Proteomes" id="UP000078459">
    <property type="component" value="Unassembled WGS sequence"/>
</dbReference>